<keyword evidence="2" id="KW-1185">Reference proteome</keyword>
<sequence>MTGRDSVGTLEDLHASATRFTGGLDDFGDDEYREGLGVLLESYARDARLTPFGNKIHRAFLRGALVARLLSEAAWKNNPGYAQVPIERPVFVTGLPRTGTTALHRLLTADPAHQGLEVWLTEVPQPRPPRETWADNPVFQRIQAGYEQHHVEHPEFLGVHHSSAEQVEECWQLLRQSAKSVSYECLAHLPTYSAWLSKQDWTDAYSRHRRNLQLIGMPDADRRWVLKNPSHLFALDALLAVYPDALVIQTHRAPREIVASVCSLNEQASAGWSTAFRGEVVGRSQLELWARGAERFLDDRPRHEQAQFCDVYYDDFVADPIGTLEAVYRHFALPFTDEARAAMTALHAESTRGAARPSHRYTLDDFGLVAEQVDERFSRYLAAHPRLAG</sequence>
<dbReference type="InterPro" id="IPR027417">
    <property type="entry name" value="P-loop_NTPase"/>
</dbReference>
<dbReference type="PANTHER" id="PTHR36451">
    <property type="entry name" value="PAPS-DEPENDENT SULFOTRANSFERASE STF3"/>
    <property type="match status" value="1"/>
</dbReference>
<evidence type="ECO:0000313" key="1">
    <source>
        <dbReference type="EMBL" id="WAL63740.1"/>
    </source>
</evidence>
<proteinExistence type="predicted"/>
<dbReference type="InterPro" id="IPR052736">
    <property type="entry name" value="Stf3_sulfotransferase"/>
</dbReference>
<reference evidence="1" key="1">
    <citation type="submission" date="2022-11" db="EMBL/GenBank/DDBJ databases">
        <authorList>
            <person name="Mo P."/>
        </authorList>
    </citation>
    <scope>NUCLEOTIDE SEQUENCE</scope>
    <source>
        <strain evidence="1">HUAS 11-8</strain>
    </source>
</reference>
<dbReference type="EMBL" id="CP113836">
    <property type="protein sequence ID" value="WAL63740.1"/>
    <property type="molecule type" value="Genomic_DNA"/>
</dbReference>
<evidence type="ECO:0000313" key="2">
    <source>
        <dbReference type="Proteomes" id="UP001163203"/>
    </source>
</evidence>
<accession>A0ABY7AVN1</accession>
<protein>
    <submittedName>
        <fullName evidence="1">Sulfotransferase</fullName>
    </submittedName>
</protein>
<dbReference type="RefSeq" id="WP_268753982.1">
    <property type="nucleotide sequence ID" value="NZ_CP113836.1"/>
</dbReference>
<dbReference type="Pfam" id="PF13469">
    <property type="entry name" value="Sulfotransfer_3"/>
    <property type="match status" value="1"/>
</dbReference>
<dbReference type="PANTHER" id="PTHR36451:SF1">
    <property type="entry name" value="OMEGA-HYDROXY-BETA-DIHYDROMENAQUINONE-9 SULFOTRANSFERASE STF3"/>
    <property type="match status" value="1"/>
</dbReference>
<name>A0ABY7AVN1_9PSEU</name>
<dbReference type="SUPFAM" id="SSF52540">
    <property type="entry name" value="P-loop containing nucleoside triphosphate hydrolases"/>
    <property type="match status" value="1"/>
</dbReference>
<organism evidence="1 2">
    <name type="scientific">Amycolatopsis cynarae</name>
    <dbReference type="NCBI Taxonomy" id="2995223"/>
    <lineage>
        <taxon>Bacteria</taxon>
        <taxon>Bacillati</taxon>
        <taxon>Actinomycetota</taxon>
        <taxon>Actinomycetes</taxon>
        <taxon>Pseudonocardiales</taxon>
        <taxon>Pseudonocardiaceae</taxon>
        <taxon>Amycolatopsis</taxon>
    </lineage>
</organism>
<dbReference type="Gene3D" id="3.40.50.300">
    <property type="entry name" value="P-loop containing nucleotide triphosphate hydrolases"/>
    <property type="match status" value="1"/>
</dbReference>
<gene>
    <name evidence="1" type="ORF">ORV05_22380</name>
</gene>
<dbReference type="Proteomes" id="UP001163203">
    <property type="component" value="Chromosome"/>
</dbReference>